<dbReference type="EMBL" id="BMAT01013776">
    <property type="protein sequence ID" value="GFS19968.1"/>
    <property type="molecule type" value="Genomic_DNA"/>
</dbReference>
<gene>
    <name evidence="1" type="ORF">ElyMa_006886900</name>
</gene>
<dbReference type="Proteomes" id="UP000762676">
    <property type="component" value="Unassembled WGS sequence"/>
</dbReference>
<comment type="caution">
    <text evidence="1">The sequence shown here is derived from an EMBL/GenBank/DDBJ whole genome shotgun (WGS) entry which is preliminary data.</text>
</comment>
<sequence length="172" mass="18777">MERNLNPLSFQKVILQVILVVSFISPLSHSFPISTSTVRASRFLTTITPQSAAIPTSAAATTTTTTSTLSPVSISTSSSTRDTIITQALVELEPTPFTDLNQSVTEIPKVIGDTNPWLFPTSVFGEDIPSELRIAWLAPSGWTKGFSAQTTVNVFKQALFDASWWLPYTNIR</sequence>
<evidence type="ECO:0000313" key="1">
    <source>
        <dbReference type="EMBL" id="GFS19968.1"/>
    </source>
</evidence>
<reference evidence="1 2" key="1">
    <citation type="journal article" date="2021" name="Elife">
        <title>Chloroplast acquisition without the gene transfer in kleptoplastic sea slugs, Plakobranchus ocellatus.</title>
        <authorList>
            <person name="Maeda T."/>
            <person name="Takahashi S."/>
            <person name="Yoshida T."/>
            <person name="Shimamura S."/>
            <person name="Takaki Y."/>
            <person name="Nagai Y."/>
            <person name="Toyoda A."/>
            <person name="Suzuki Y."/>
            <person name="Arimoto A."/>
            <person name="Ishii H."/>
            <person name="Satoh N."/>
            <person name="Nishiyama T."/>
            <person name="Hasebe M."/>
            <person name="Maruyama T."/>
            <person name="Minagawa J."/>
            <person name="Obokata J."/>
            <person name="Shigenobu S."/>
        </authorList>
    </citation>
    <scope>NUCLEOTIDE SEQUENCE [LARGE SCALE GENOMIC DNA]</scope>
</reference>
<protein>
    <submittedName>
        <fullName evidence="1">Uncharacterized protein</fullName>
    </submittedName>
</protein>
<proteinExistence type="predicted"/>
<name>A0AAV4JAZ9_9GAST</name>
<organism evidence="1 2">
    <name type="scientific">Elysia marginata</name>
    <dbReference type="NCBI Taxonomy" id="1093978"/>
    <lineage>
        <taxon>Eukaryota</taxon>
        <taxon>Metazoa</taxon>
        <taxon>Spiralia</taxon>
        <taxon>Lophotrochozoa</taxon>
        <taxon>Mollusca</taxon>
        <taxon>Gastropoda</taxon>
        <taxon>Heterobranchia</taxon>
        <taxon>Euthyneura</taxon>
        <taxon>Panpulmonata</taxon>
        <taxon>Sacoglossa</taxon>
        <taxon>Placobranchoidea</taxon>
        <taxon>Plakobranchidae</taxon>
        <taxon>Elysia</taxon>
    </lineage>
</organism>
<accession>A0AAV4JAZ9</accession>
<keyword evidence="2" id="KW-1185">Reference proteome</keyword>
<evidence type="ECO:0000313" key="2">
    <source>
        <dbReference type="Proteomes" id="UP000762676"/>
    </source>
</evidence>
<dbReference type="AlphaFoldDB" id="A0AAV4JAZ9"/>